<dbReference type="NCBIfam" id="NF006830">
    <property type="entry name" value="PRK09355.1"/>
    <property type="match status" value="1"/>
</dbReference>
<dbReference type="PRINTS" id="PR01099">
    <property type="entry name" value="HYETHTZKNASE"/>
</dbReference>
<feature type="binding site" evidence="11">
    <location>
        <position position="173"/>
    </location>
    <ligand>
        <name>ATP</name>
        <dbReference type="ChEBI" id="CHEBI:30616"/>
    </ligand>
</feature>
<dbReference type="SUPFAM" id="SSF53613">
    <property type="entry name" value="Ribokinase-like"/>
    <property type="match status" value="1"/>
</dbReference>
<feature type="binding site" evidence="11">
    <location>
        <position position="200"/>
    </location>
    <ligand>
        <name>substrate</name>
    </ligand>
</feature>
<keyword evidence="7 11" id="KW-0418">Kinase</keyword>
<keyword evidence="9 11" id="KW-0460">Magnesium</keyword>
<dbReference type="OrthoDB" id="8909021at2"/>
<evidence type="ECO:0000256" key="8">
    <source>
        <dbReference type="ARBA" id="ARBA00022840"/>
    </source>
</evidence>
<keyword evidence="13" id="KW-1185">Reference proteome</keyword>
<feature type="binding site" evidence="11">
    <location>
        <position position="47"/>
    </location>
    <ligand>
        <name>substrate</name>
    </ligand>
</feature>
<evidence type="ECO:0000313" key="13">
    <source>
        <dbReference type="Proteomes" id="UP000014977"/>
    </source>
</evidence>
<dbReference type="RefSeq" id="WP_020877268.1">
    <property type="nucleotide sequence ID" value="NZ_FUWN01000013.1"/>
</dbReference>
<dbReference type="NCBIfam" id="TIGR00694">
    <property type="entry name" value="thiM"/>
    <property type="match status" value="1"/>
</dbReference>
<evidence type="ECO:0000256" key="11">
    <source>
        <dbReference type="HAMAP-Rule" id="MF_00228"/>
    </source>
</evidence>
<dbReference type="InterPro" id="IPR029056">
    <property type="entry name" value="Ribokinase-like"/>
</dbReference>
<dbReference type="InterPro" id="IPR000417">
    <property type="entry name" value="Hyethyz_kinase"/>
</dbReference>
<evidence type="ECO:0000256" key="3">
    <source>
        <dbReference type="ARBA" id="ARBA00004868"/>
    </source>
</evidence>
<feature type="binding site" evidence="11">
    <location>
        <position position="123"/>
    </location>
    <ligand>
        <name>ATP</name>
        <dbReference type="ChEBI" id="CHEBI:30616"/>
    </ligand>
</feature>
<evidence type="ECO:0000313" key="12">
    <source>
        <dbReference type="EMBL" id="EPR39663.1"/>
    </source>
</evidence>
<keyword evidence="10 11" id="KW-0784">Thiamine biosynthesis</keyword>
<dbReference type="Proteomes" id="UP000014977">
    <property type="component" value="Unassembled WGS sequence"/>
</dbReference>
<evidence type="ECO:0000256" key="7">
    <source>
        <dbReference type="ARBA" id="ARBA00022777"/>
    </source>
</evidence>
<keyword evidence="8 11" id="KW-0067">ATP-binding</keyword>
<keyword evidence="5 11" id="KW-0479">Metal-binding</keyword>
<comment type="cofactor">
    <cofactor evidence="2 11">
        <name>Mg(2+)</name>
        <dbReference type="ChEBI" id="CHEBI:18420"/>
    </cofactor>
</comment>
<dbReference type="GO" id="GO:0009228">
    <property type="term" value="P:thiamine biosynthetic process"/>
    <property type="evidence" value="ECO:0007669"/>
    <property type="project" value="UniProtKB-KW"/>
</dbReference>
<evidence type="ECO:0000256" key="4">
    <source>
        <dbReference type="ARBA" id="ARBA00022679"/>
    </source>
</evidence>
<dbReference type="AlphaFoldDB" id="S7V4V9"/>
<evidence type="ECO:0000256" key="10">
    <source>
        <dbReference type="ARBA" id="ARBA00022977"/>
    </source>
</evidence>
<evidence type="ECO:0000256" key="2">
    <source>
        <dbReference type="ARBA" id="ARBA00001946"/>
    </source>
</evidence>
<comment type="caution">
    <text evidence="12">The sequence shown here is derived from an EMBL/GenBank/DDBJ whole genome shotgun (WGS) entry which is preliminary data.</text>
</comment>
<comment type="similarity">
    <text evidence="11">Belongs to the Thz kinase family.</text>
</comment>
<dbReference type="Gene3D" id="3.40.1190.20">
    <property type="match status" value="1"/>
</dbReference>
<organism evidence="12 13">
    <name type="scientific">Desulfococcus multivorans DSM 2059</name>
    <dbReference type="NCBI Taxonomy" id="1121405"/>
    <lineage>
        <taxon>Bacteria</taxon>
        <taxon>Pseudomonadati</taxon>
        <taxon>Thermodesulfobacteriota</taxon>
        <taxon>Desulfobacteria</taxon>
        <taxon>Desulfobacterales</taxon>
        <taxon>Desulfococcaceae</taxon>
        <taxon>Desulfococcus</taxon>
    </lineage>
</organism>
<keyword evidence="6 11" id="KW-0547">Nucleotide-binding</keyword>
<dbReference type="HAMAP" id="MF_00228">
    <property type="entry name" value="Thz_kinase"/>
    <property type="match status" value="1"/>
</dbReference>
<dbReference type="GO" id="GO:0004417">
    <property type="term" value="F:hydroxyethylthiazole kinase activity"/>
    <property type="evidence" value="ECO:0007669"/>
    <property type="project" value="UniProtKB-UniRule"/>
</dbReference>
<dbReference type="CDD" id="cd01170">
    <property type="entry name" value="THZ_kinase"/>
    <property type="match status" value="1"/>
</dbReference>
<dbReference type="PATRIC" id="fig|1121405.3.peg.2160"/>
<evidence type="ECO:0000256" key="5">
    <source>
        <dbReference type="ARBA" id="ARBA00022723"/>
    </source>
</evidence>
<name>S7V4V9_DESML</name>
<dbReference type="PIRSF" id="PIRSF000513">
    <property type="entry name" value="Thz_kinase"/>
    <property type="match status" value="1"/>
</dbReference>
<comment type="catalytic activity">
    <reaction evidence="1 11">
        <text>5-(2-hydroxyethyl)-4-methylthiazole + ATP = 4-methyl-5-(2-phosphooxyethyl)-thiazole + ADP + H(+)</text>
        <dbReference type="Rhea" id="RHEA:24212"/>
        <dbReference type="ChEBI" id="CHEBI:15378"/>
        <dbReference type="ChEBI" id="CHEBI:17957"/>
        <dbReference type="ChEBI" id="CHEBI:30616"/>
        <dbReference type="ChEBI" id="CHEBI:58296"/>
        <dbReference type="ChEBI" id="CHEBI:456216"/>
        <dbReference type="EC" id="2.7.1.50"/>
    </reaction>
</comment>
<comment type="function">
    <text evidence="11">Catalyzes the phosphorylation of the hydroxyl group of 4-methyl-5-beta-hydroxyethylthiazole (THZ).</text>
</comment>
<keyword evidence="4 11" id="KW-0808">Transferase</keyword>
<dbReference type="GO" id="GO:0000287">
    <property type="term" value="F:magnesium ion binding"/>
    <property type="evidence" value="ECO:0007669"/>
    <property type="project" value="UniProtKB-UniRule"/>
</dbReference>
<comment type="pathway">
    <text evidence="3 11">Cofactor biosynthesis; thiamine diphosphate biosynthesis; 4-methyl-5-(2-phosphoethyl)-thiazole from 5-(2-hydroxyethyl)-4-methylthiazole: step 1/1.</text>
</comment>
<evidence type="ECO:0000256" key="9">
    <source>
        <dbReference type="ARBA" id="ARBA00022842"/>
    </source>
</evidence>
<protein>
    <recommendedName>
        <fullName evidence="11">Hydroxyethylthiazole kinase</fullName>
        <ecNumber evidence="11">2.7.1.50</ecNumber>
    </recommendedName>
    <alternativeName>
        <fullName evidence="11">4-methyl-5-beta-hydroxyethylthiazole kinase</fullName>
        <shortName evidence="11">TH kinase</shortName>
        <shortName evidence="11">Thz kinase</shortName>
    </alternativeName>
</protein>
<dbReference type="STRING" id="897.B2D07_19340"/>
<dbReference type="GO" id="GO:0009229">
    <property type="term" value="P:thiamine diphosphate biosynthetic process"/>
    <property type="evidence" value="ECO:0007669"/>
    <property type="project" value="UniProtKB-UniRule"/>
</dbReference>
<evidence type="ECO:0000256" key="6">
    <source>
        <dbReference type="ARBA" id="ARBA00022741"/>
    </source>
</evidence>
<dbReference type="GO" id="GO:0005524">
    <property type="term" value="F:ATP binding"/>
    <property type="evidence" value="ECO:0007669"/>
    <property type="project" value="UniProtKB-UniRule"/>
</dbReference>
<gene>
    <name evidence="11" type="primary">thiM</name>
    <name evidence="12" type="ORF">dsmv_2511</name>
</gene>
<dbReference type="Pfam" id="PF02110">
    <property type="entry name" value="HK"/>
    <property type="match status" value="1"/>
</dbReference>
<dbReference type="EC" id="2.7.1.50" evidence="11"/>
<evidence type="ECO:0000256" key="1">
    <source>
        <dbReference type="ARBA" id="ARBA00001771"/>
    </source>
</evidence>
<dbReference type="UniPathway" id="UPA00060">
    <property type="reaction ID" value="UER00139"/>
</dbReference>
<dbReference type="eggNOG" id="COG2145">
    <property type="taxonomic scope" value="Bacteria"/>
</dbReference>
<dbReference type="EMBL" id="ATHJ01000088">
    <property type="protein sequence ID" value="EPR39663.1"/>
    <property type="molecule type" value="Genomic_DNA"/>
</dbReference>
<accession>S7V4V9</accession>
<proteinExistence type="inferred from homology"/>
<reference evidence="12 13" key="1">
    <citation type="journal article" date="2013" name="Genome Announc.">
        <title>Draft genome sequences for three mercury-methylating, sulfate-reducing bacteria.</title>
        <authorList>
            <person name="Brown S.D."/>
            <person name="Hurt R.A.Jr."/>
            <person name="Gilmour C.C."/>
            <person name="Elias D.A."/>
        </authorList>
    </citation>
    <scope>NUCLEOTIDE SEQUENCE [LARGE SCALE GENOMIC DNA]</scope>
    <source>
        <strain evidence="12 13">DSM 2059</strain>
    </source>
</reference>
<sequence>MNTLKDQAAENLIAVRRNVPLIHNITNFVVMNVTANALLAIGASPMMAHAPEEAAALADLAGALVLNIGTLTREWVPTMILAGQAAATRGKPVVFDPVGAGTTRFRTDTARKILKEAAVKIVRGNASEVHALSDVESDSFPGGKGVDAVHSMEAVLPGAMRLADRTGVTLAVTGPIDVVTDGFRQVRVANGHPLMQRVTGTGCTASALIAAFAAVDSDAFTAAATALAVFGLAGEMAAAGANGPGSFMVNLMDVLYAMTPEAVRIGVRIEEA</sequence>